<dbReference type="Gene3D" id="6.20.210.10">
    <property type="entry name" value="Nin one binding (NOB1), Zn-ribbon-like"/>
    <property type="match status" value="1"/>
</dbReference>
<reference evidence="2" key="2">
    <citation type="submission" date="2017-10" db="EMBL/GenBank/DDBJ databases">
        <title>Ladona fulva Genome sequencing and assembly.</title>
        <authorList>
            <person name="Murali S."/>
            <person name="Richards S."/>
            <person name="Bandaranaike D."/>
            <person name="Bellair M."/>
            <person name="Blankenburg K."/>
            <person name="Chao H."/>
            <person name="Dinh H."/>
            <person name="Doddapaneni H."/>
            <person name="Dugan-Rocha S."/>
            <person name="Elkadiri S."/>
            <person name="Gnanaolivu R."/>
            <person name="Hernandez B."/>
            <person name="Skinner E."/>
            <person name="Javaid M."/>
            <person name="Lee S."/>
            <person name="Li M."/>
            <person name="Ming W."/>
            <person name="Munidasa M."/>
            <person name="Muniz J."/>
            <person name="Nguyen L."/>
            <person name="Hughes D."/>
            <person name="Osuji N."/>
            <person name="Pu L.-L."/>
            <person name="Puazo M."/>
            <person name="Qu C."/>
            <person name="Quiroz J."/>
            <person name="Raj R."/>
            <person name="Weissenberger G."/>
            <person name="Xin Y."/>
            <person name="Zou X."/>
            <person name="Han Y."/>
            <person name="Worley K."/>
            <person name="Muzny D."/>
            <person name="Gibbs R."/>
        </authorList>
    </citation>
    <scope>NUCLEOTIDE SEQUENCE</scope>
    <source>
        <strain evidence="2">Sampled in the wild</strain>
    </source>
</reference>
<organism evidence="2 3">
    <name type="scientific">Ladona fulva</name>
    <name type="common">Scarce chaser dragonfly</name>
    <name type="synonym">Libellula fulva</name>
    <dbReference type="NCBI Taxonomy" id="123851"/>
    <lineage>
        <taxon>Eukaryota</taxon>
        <taxon>Metazoa</taxon>
        <taxon>Ecdysozoa</taxon>
        <taxon>Arthropoda</taxon>
        <taxon>Hexapoda</taxon>
        <taxon>Insecta</taxon>
        <taxon>Pterygota</taxon>
        <taxon>Palaeoptera</taxon>
        <taxon>Odonata</taxon>
        <taxon>Epiprocta</taxon>
        <taxon>Anisoptera</taxon>
        <taxon>Libelluloidea</taxon>
        <taxon>Libellulidae</taxon>
        <taxon>Ladona</taxon>
    </lineage>
</organism>
<name>A0A8K0K4B4_LADFU</name>
<accession>A0A8K0K4B4</accession>
<evidence type="ECO:0000313" key="3">
    <source>
        <dbReference type="Proteomes" id="UP000792457"/>
    </source>
</evidence>
<dbReference type="EMBL" id="KZ308309">
    <property type="protein sequence ID" value="KAG8227055.1"/>
    <property type="molecule type" value="Genomic_DNA"/>
</dbReference>
<comment type="caution">
    <text evidence="2">The sequence shown here is derived from an EMBL/GenBank/DDBJ whole genome shotgun (WGS) entry which is preliminary data.</text>
</comment>
<protein>
    <recommendedName>
        <fullName evidence="1">Nin one binding (NOB1) Zn-ribbon-like domain-containing protein</fullName>
    </recommendedName>
</protein>
<reference evidence="2" key="1">
    <citation type="submission" date="2013-04" db="EMBL/GenBank/DDBJ databases">
        <authorList>
            <person name="Qu J."/>
            <person name="Murali S.C."/>
            <person name="Bandaranaike D."/>
            <person name="Bellair M."/>
            <person name="Blankenburg K."/>
            <person name="Chao H."/>
            <person name="Dinh H."/>
            <person name="Doddapaneni H."/>
            <person name="Downs B."/>
            <person name="Dugan-Rocha S."/>
            <person name="Elkadiri S."/>
            <person name="Gnanaolivu R.D."/>
            <person name="Hernandez B."/>
            <person name="Javaid M."/>
            <person name="Jayaseelan J.C."/>
            <person name="Lee S."/>
            <person name="Li M."/>
            <person name="Ming W."/>
            <person name="Munidasa M."/>
            <person name="Muniz J."/>
            <person name="Nguyen L."/>
            <person name="Ongeri F."/>
            <person name="Osuji N."/>
            <person name="Pu L.-L."/>
            <person name="Puazo M."/>
            <person name="Qu C."/>
            <person name="Quiroz J."/>
            <person name="Raj R."/>
            <person name="Weissenberger G."/>
            <person name="Xin Y."/>
            <person name="Zou X."/>
            <person name="Han Y."/>
            <person name="Richards S."/>
            <person name="Worley K."/>
            <person name="Muzny D."/>
            <person name="Gibbs R."/>
        </authorList>
    </citation>
    <scope>NUCLEOTIDE SEQUENCE</scope>
    <source>
        <strain evidence="2">Sampled in the wild</strain>
    </source>
</reference>
<gene>
    <name evidence="2" type="ORF">J437_LFUL013238</name>
</gene>
<dbReference type="GO" id="GO:0030490">
    <property type="term" value="P:maturation of SSU-rRNA"/>
    <property type="evidence" value="ECO:0007669"/>
    <property type="project" value="TreeGrafter"/>
</dbReference>
<dbReference type="OrthoDB" id="446759at2759"/>
<dbReference type="InterPro" id="IPR036283">
    <property type="entry name" value="NOB1_Zf-like_sf"/>
</dbReference>
<dbReference type="PANTHER" id="PTHR12814:SF2">
    <property type="entry name" value="RNA-BINDING PROTEIN NOB1"/>
    <property type="match status" value="1"/>
</dbReference>
<evidence type="ECO:0000259" key="1">
    <source>
        <dbReference type="Pfam" id="PF08772"/>
    </source>
</evidence>
<dbReference type="InterPro" id="IPR014881">
    <property type="entry name" value="NOB1_Zn-bd"/>
</dbReference>
<sequence length="182" mass="20247">MDGRAIRELRTYLLRCYACFYITSNPAGTSLIPGKRTPLQGASIVLGAGLKYQFCPKCGYQGTLKRVSVTVDENGKQNINVSCRRPITGKGKIFSIPTPKGGKHSNDPIICADQRVPQRHPSRLARTKTDALNPDYIAGSFSPFVMRDINSRAAMLGIHGTSVKHWLRRNPNENKHGRRKKK</sequence>
<evidence type="ECO:0000313" key="2">
    <source>
        <dbReference type="EMBL" id="KAG8227055.1"/>
    </source>
</evidence>
<keyword evidence="3" id="KW-1185">Reference proteome</keyword>
<dbReference type="Pfam" id="PF08772">
    <property type="entry name" value="Zn_ribbon_NOB1"/>
    <property type="match status" value="1"/>
</dbReference>
<dbReference type="InterPro" id="IPR039907">
    <property type="entry name" value="NOB1"/>
</dbReference>
<dbReference type="GO" id="GO:0030688">
    <property type="term" value="C:preribosome, small subunit precursor"/>
    <property type="evidence" value="ECO:0007669"/>
    <property type="project" value="TreeGrafter"/>
</dbReference>
<dbReference type="GO" id="GO:0004521">
    <property type="term" value="F:RNA endonuclease activity"/>
    <property type="evidence" value="ECO:0007669"/>
    <property type="project" value="TreeGrafter"/>
</dbReference>
<dbReference type="Proteomes" id="UP000792457">
    <property type="component" value="Unassembled WGS sequence"/>
</dbReference>
<dbReference type="PANTHER" id="PTHR12814">
    <property type="entry name" value="RNA-BINDING PROTEIN NOB1"/>
    <property type="match status" value="1"/>
</dbReference>
<dbReference type="SUPFAM" id="SSF144206">
    <property type="entry name" value="NOB1 zinc finger-like"/>
    <property type="match status" value="1"/>
</dbReference>
<dbReference type="AlphaFoldDB" id="A0A8K0K4B4"/>
<feature type="domain" description="Nin one binding (NOB1) Zn-ribbon-like" evidence="1">
    <location>
        <begin position="52"/>
        <end position="102"/>
    </location>
</feature>
<proteinExistence type="predicted"/>